<organism evidence="10 11">
    <name type="scientific">Kineococcus xinjiangensis</name>
    <dbReference type="NCBI Taxonomy" id="512762"/>
    <lineage>
        <taxon>Bacteria</taxon>
        <taxon>Bacillati</taxon>
        <taxon>Actinomycetota</taxon>
        <taxon>Actinomycetes</taxon>
        <taxon>Kineosporiales</taxon>
        <taxon>Kineosporiaceae</taxon>
        <taxon>Kineococcus</taxon>
    </lineage>
</organism>
<dbReference type="CDD" id="cd00161">
    <property type="entry name" value="beta-trefoil_Ricin-like"/>
    <property type="match status" value="1"/>
</dbReference>
<dbReference type="Gene3D" id="2.115.10.20">
    <property type="entry name" value="Glycosyl hydrolase domain, family 43"/>
    <property type="match status" value="1"/>
</dbReference>
<feature type="site" description="Important for catalytic activity, responsible for pKa modulation of the active site Glu and correct orientation of both the proton donor and substrate" evidence="6">
    <location>
        <position position="165"/>
    </location>
</feature>
<evidence type="ECO:0000313" key="11">
    <source>
        <dbReference type="Proteomes" id="UP000239485"/>
    </source>
</evidence>
<evidence type="ECO:0000256" key="3">
    <source>
        <dbReference type="ARBA" id="ARBA00022801"/>
    </source>
</evidence>
<feature type="domain" description="Ricin B lectin" evidence="9">
    <location>
        <begin position="355"/>
        <end position="493"/>
    </location>
</feature>
<dbReference type="InterPro" id="IPR023296">
    <property type="entry name" value="Glyco_hydro_beta-prop_sf"/>
</dbReference>
<dbReference type="EMBL" id="PTJD01000011">
    <property type="protein sequence ID" value="PPK93142.1"/>
    <property type="molecule type" value="Genomic_DNA"/>
</dbReference>
<evidence type="ECO:0000256" key="1">
    <source>
        <dbReference type="ARBA" id="ARBA00009865"/>
    </source>
</evidence>
<dbReference type="Pfam" id="PF14200">
    <property type="entry name" value="RicinB_lectin_2"/>
    <property type="match status" value="2"/>
</dbReference>
<dbReference type="InterPro" id="IPR035992">
    <property type="entry name" value="Ricin_B-like_lectins"/>
</dbReference>
<dbReference type="Gene3D" id="2.80.10.50">
    <property type="match status" value="3"/>
</dbReference>
<evidence type="ECO:0000256" key="5">
    <source>
        <dbReference type="PIRSR" id="PIRSR606710-1"/>
    </source>
</evidence>
<evidence type="ECO:0000256" key="2">
    <source>
        <dbReference type="ARBA" id="ARBA00022729"/>
    </source>
</evidence>
<evidence type="ECO:0000256" key="8">
    <source>
        <dbReference type="SAM" id="SignalP"/>
    </source>
</evidence>
<dbReference type="PROSITE" id="PS50231">
    <property type="entry name" value="RICIN_B_LECTIN"/>
    <property type="match status" value="1"/>
</dbReference>
<keyword evidence="11" id="KW-1185">Reference proteome</keyword>
<keyword evidence="2 8" id="KW-0732">Signal</keyword>
<evidence type="ECO:0000256" key="7">
    <source>
        <dbReference type="RuleBase" id="RU361187"/>
    </source>
</evidence>
<feature type="signal peptide" evidence="8">
    <location>
        <begin position="1"/>
        <end position="30"/>
    </location>
</feature>
<dbReference type="GO" id="GO:0005975">
    <property type="term" value="P:carbohydrate metabolic process"/>
    <property type="evidence" value="ECO:0007669"/>
    <property type="project" value="InterPro"/>
</dbReference>
<comment type="similarity">
    <text evidence="1 7">Belongs to the glycosyl hydrolase 43 family.</text>
</comment>
<name>A0A2S6IFZ7_9ACTN</name>
<dbReference type="SMART" id="SM00458">
    <property type="entry name" value="RICIN"/>
    <property type="match status" value="1"/>
</dbReference>
<keyword evidence="4 7" id="KW-0326">Glycosidase</keyword>
<sequence>MPMPRMRAALSAALLSLGVLTALPAVSATAAPGQTFTNPIKPQKGADPHIVQDGGNYYMIATSWSSTLTMRTSKTLAGLATAPDVAVYHDTNTSRGCNMWAPELHKLAGPNGTRWYLYYTAGQCVQDYNITQRMHVLESVGTNPMGPYVYKNRLFDPNRDDWFIDGSVANLGGKLYLFGSIQAGGTQNLAVMPLSNPWTPSGPRTQISTPTLAWERQGHPVQEGPAILQRGGKTFMAYSASGCWTPDYKLGLLTWNGADPTRATSWVKSPNPVFQRNDANSVYGPGHNQFFTSPDGTETWNVYHANDAATDGCDNGRSLRAQRVTWNSDGTPNFGVPVRLGASLAGPSGETTTVSGVFTIVNRNSGKCLDVINASTADGANVRQWTCNGNNAQKWRFEDRYNEHSRIINVASGKVLDIANCQTGDGANVQQWTGLGNACQEFQPATAALGGWVHITNRNSGKVLDVENCSTADGANVRQWSRLGNACQHWQLRPA</sequence>
<dbReference type="GO" id="GO:0004553">
    <property type="term" value="F:hydrolase activity, hydrolyzing O-glycosyl compounds"/>
    <property type="evidence" value="ECO:0007669"/>
    <property type="project" value="InterPro"/>
</dbReference>
<feature type="active site" description="Proton donor" evidence="5">
    <location>
        <position position="223"/>
    </location>
</feature>
<evidence type="ECO:0000259" key="9">
    <source>
        <dbReference type="SMART" id="SM00458"/>
    </source>
</evidence>
<keyword evidence="3 7" id="KW-0378">Hydrolase</keyword>
<feature type="active site" description="Proton acceptor" evidence="5">
    <location>
        <position position="47"/>
    </location>
</feature>
<protein>
    <submittedName>
        <fullName evidence="10">GH43 family beta-xylosidase</fullName>
    </submittedName>
</protein>
<feature type="chain" id="PRO_5015399776" evidence="8">
    <location>
        <begin position="31"/>
        <end position="495"/>
    </location>
</feature>
<dbReference type="InterPro" id="IPR006710">
    <property type="entry name" value="Glyco_hydro_43"/>
</dbReference>
<reference evidence="10 11" key="1">
    <citation type="submission" date="2018-02" db="EMBL/GenBank/DDBJ databases">
        <title>Genomic Encyclopedia of Archaeal and Bacterial Type Strains, Phase II (KMG-II): from individual species to whole genera.</title>
        <authorList>
            <person name="Goeker M."/>
        </authorList>
    </citation>
    <scope>NUCLEOTIDE SEQUENCE [LARGE SCALE GENOMIC DNA]</scope>
    <source>
        <strain evidence="10 11">DSM 22857</strain>
    </source>
</reference>
<dbReference type="Pfam" id="PF04616">
    <property type="entry name" value="Glyco_hydro_43"/>
    <property type="match status" value="1"/>
</dbReference>
<gene>
    <name evidence="10" type="ORF">CLV92_11159</name>
</gene>
<comment type="caution">
    <text evidence="10">The sequence shown here is derived from an EMBL/GenBank/DDBJ whole genome shotgun (WGS) entry which is preliminary data.</text>
</comment>
<accession>A0A2S6IFZ7</accession>
<dbReference type="SUPFAM" id="SSF50370">
    <property type="entry name" value="Ricin B-like lectins"/>
    <property type="match status" value="1"/>
</dbReference>
<proteinExistence type="inferred from homology"/>
<dbReference type="Proteomes" id="UP000239485">
    <property type="component" value="Unassembled WGS sequence"/>
</dbReference>
<dbReference type="AlphaFoldDB" id="A0A2S6IFZ7"/>
<evidence type="ECO:0000313" key="10">
    <source>
        <dbReference type="EMBL" id="PPK93142.1"/>
    </source>
</evidence>
<dbReference type="CDD" id="cd18820">
    <property type="entry name" value="GH43_LbAraf43-like"/>
    <property type="match status" value="1"/>
</dbReference>
<evidence type="ECO:0000256" key="4">
    <source>
        <dbReference type="ARBA" id="ARBA00023295"/>
    </source>
</evidence>
<dbReference type="PANTHER" id="PTHR43817">
    <property type="entry name" value="GLYCOSYL HYDROLASE"/>
    <property type="match status" value="1"/>
</dbReference>
<dbReference type="InterPro" id="IPR000772">
    <property type="entry name" value="Ricin_B_lectin"/>
</dbReference>
<dbReference type="SUPFAM" id="SSF75005">
    <property type="entry name" value="Arabinanase/levansucrase/invertase"/>
    <property type="match status" value="1"/>
</dbReference>
<dbReference type="PANTHER" id="PTHR43817:SF1">
    <property type="entry name" value="HYDROLASE, FAMILY 43, PUTATIVE (AFU_ORTHOLOGUE AFUA_3G01660)-RELATED"/>
    <property type="match status" value="1"/>
</dbReference>
<evidence type="ECO:0000256" key="6">
    <source>
        <dbReference type="PIRSR" id="PIRSR606710-2"/>
    </source>
</evidence>